<proteinExistence type="predicted"/>
<protein>
    <recommendedName>
        <fullName evidence="3">DNA cytosine methyltransferase</fullName>
    </recommendedName>
</protein>
<sequence>MGRVLIACERSGVVRRAFLAAGHDAWSCDIAPADDGSNRHIRGDVRDHLDDGWDLLAVMHPPCTVLCNSGAKWLYIRGKRINGPDPQRWAELQQAAAFYRTLRDARQIHRRAIENPIMHKHAIRLTGRGRVQFIQPWWFGDPFFKAIGLELVELPPLQATNRLTPPKPGTDEHKAWSAVHRHSGWGKHGADRARARSQTFPGPALAMAAQWGALLPGHVEPAQTDFFPMLEEA</sequence>
<gene>
    <name evidence="1" type="ORF">ACFFJC_10460</name>
</gene>
<keyword evidence="2" id="KW-1185">Reference proteome</keyword>
<evidence type="ECO:0000313" key="1">
    <source>
        <dbReference type="EMBL" id="MFC0204694.1"/>
    </source>
</evidence>
<evidence type="ECO:0000313" key="2">
    <source>
        <dbReference type="Proteomes" id="UP001589798"/>
    </source>
</evidence>
<dbReference type="EMBL" id="JBHLWK010000013">
    <property type="protein sequence ID" value="MFC0204694.1"/>
    <property type="molecule type" value="Genomic_DNA"/>
</dbReference>
<reference evidence="1 2" key="1">
    <citation type="submission" date="2024-09" db="EMBL/GenBank/DDBJ databases">
        <authorList>
            <person name="Sun Q."/>
            <person name="Mori K."/>
        </authorList>
    </citation>
    <scope>NUCLEOTIDE SEQUENCE [LARGE SCALE GENOMIC DNA]</scope>
    <source>
        <strain evidence="1 2">CCM 7706</strain>
    </source>
</reference>
<accession>A0ABV6CVD7</accession>
<evidence type="ECO:0008006" key="3">
    <source>
        <dbReference type="Google" id="ProtNLM"/>
    </source>
</evidence>
<dbReference type="Proteomes" id="UP001589798">
    <property type="component" value="Unassembled WGS sequence"/>
</dbReference>
<comment type="caution">
    <text evidence="1">The sequence shown here is derived from an EMBL/GenBank/DDBJ whole genome shotgun (WGS) entry which is preliminary data.</text>
</comment>
<name>A0ABV6CVD7_9SPHN</name>
<dbReference type="RefSeq" id="WP_379487454.1">
    <property type="nucleotide sequence ID" value="NZ_JBHLWK010000013.1"/>
</dbReference>
<organism evidence="1 2">
    <name type="scientific">Novosphingobium soli</name>
    <dbReference type="NCBI Taxonomy" id="574956"/>
    <lineage>
        <taxon>Bacteria</taxon>
        <taxon>Pseudomonadati</taxon>
        <taxon>Pseudomonadota</taxon>
        <taxon>Alphaproteobacteria</taxon>
        <taxon>Sphingomonadales</taxon>
        <taxon>Sphingomonadaceae</taxon>
        <taxon>Novosphingobium</taxon>
    </lineage>
</organism>